<reference evidence="1" key="1">
    <citation type="submission" date="2022-04" db="EMBL/GenBank/DDBJ databases">
        <title>Genome of the entomopathogenic fungus Entomophthora muscae.</title>
        <authorList>
            <person name="Elya C."/>
            <person name="Lovett B.R."/>
            <person name="Lee E."/>
            <person name="Macias A.M."/>
            <person name="Hajek A.E."/>
            <person name="De Bivort B.L."/>
            <person name="Kasson M.T."/>
            <person name="De Fine Licht H.H."/>
            <person name="Stajich J.E."/>
        </authorList>
    </citation>
    <scope>NUCLEOTIDE SEQUENCE</scope>
    <source>
        <strain evidence="1">Berkeley</strain>
    </source>
</reference>
<sequence>MSEIESSERLALDHLIKQVANLYSEPAVQQLYIEFFVKQAEQETISSAPLEVERVLAACQTLSLRSTSRFFKVESDYYDWDLQKRAFRLSAPSIHHLCKTVVFENKRCPHDQYRDPFDSRFYAVTVQYTSSIDTSKLVDFLRAGSNNRYSKKHYNLRLASPEKCLELTGFKFGGVSPIGMIHKIPVFIDKSICRLKPPVFYAGAGNIDWKIGFVIDEYISKVSPVVVELSVAFNPEV</sequence>
<dbReference type="EMBL" id="QTSX02001148">
    <property type="protein sequence ID" value="KAJ9083110.1"/>
    <property type="molecule type" value="Genomic_DNA"/>
</dbReference>
<evidence type="ECO:0000313" key="1">
    <source>
        <dbReference type="EMBL" id="KAJ9083110.1"/>
    </source>
</evidence>
<accession>A0ACC2U7V7</accession>
<proteinExistence type="predicted"/>
<evidence type="ECO:0000313" key="2">
    <source>
        <dbReference type="Proteomes" id="UP001165960"/>
    </source>
</evidence>
<organism evidence="1 2">
    <name type="scientific">Entomophthora muscae</name>
    <dbReference type="NCBI Taxonomy" id="34485"/>
    <lineage>
        <taxon>Eukaryota</taxon>
        <taxon>Fungi</taxon>
        <taxon>Fungi incertae sedis</taxon>
        <taxon>Zoopagomycota</taxon>
        <taxon>Entomophthoromycotina</taxon>
        <taxon>Entomophthoromycetes</taxon>
        <taxon>Entomophthorales</taxon>
        <taxon>Entomophthoraceae</taxon>
        <taxon>Entomophthora</taxon>
    </lineage>
</organism>
<keyword evidence="2" id="KW-1185">Reference proteome</keyword>
<name>A0ACC2U7V7_9FUNG</name>
<gene>
    <name evidence="1" type="ORF">DSO57_1037958</name>
</gene>
<protein>
    <submittedName>
        <fullName evidence="1">Uncharacterized protein</fullName>
    </submittedName>
</protein>
<comment type="caution">
    <text evidence="1">The sequence shown here is derived from an EMBL/GenBank/DDBJ whole genome shotgun (WGS) entry which is preliminary data.</text>
</comment>
<dbReference type="Proteomes" id="UP001165960">
    <property type="component" value="Unassembled WGS sequence"/>
</dbReference>